<dbReference type="InterPro" id="IPR023214">
    <property type="entry name" value="HAD_sf"/>
</dbReference>
<keyword evidence="6" id="KW-0460">Magnesium</keyword>
<dbReference type="Pfam" id="PF00702">
    <property type="entry name" value="Hydrolase"/>
    <property type="match status" value="1"/>
</dbReference>
<dbReference type="NCBIfam" id="TIGR01494">
    <property type="entry name" value="ATPase_P-type"/>
    <property type="match status" value="1"/>
</dbReference>
<evidence type="ECO:0000256" key="6">
    <source>
        <dbReference type="ARBA" id="ARBA00022842"/>
    </source>
</evidence>
<keyword evidence="9" id="KW-0812">Transmembrane</keyword>
<evidence type="ECO:0000256" key="5">
    <source>
        <dbReference type="ARBA" id="ARBA00022840"/>
    </source>
</evidence>
<dbReference type="PRINTS" id="PR00120">
    <property type="entry name" value="HATPASE"/>
</dbReference>
<gene>
    <name evidence="10" type="ORF">J2S55_008962</name>
</gene>
<feature type="region of interest" description="Disordered" evidence="8">
    <location>
        <begin position="145"/>
        <end position="173"/>
    </location>
</feature>
<evidence type="ECO:0000256" key="1">
    <source>
        <dbReference type="ARBA" id="ARBA00004141"/>
    </source>
</evidence>
<keyword evidence="9" id="KW-0472">Membrane</keyword>
<evidence type="ECO:0000256" key="9">
    <source>
        <dbReference type="SAM" id="Phobius"/>
    </source>
</evidence>
<name>A0ABT9RK65_9ACTN</name>
<keyword evidence="7" id="KW-1278">Translocase</keyword>
<dbReference type="InterPro" id="IPR006544">
    <property type="entry name" value="P-type_TPase_V"/>
</dbReference>
<dbReference type="PANTHER" id="PTHR45630:SF8">
    <property type="entry name" value="CATION-TRANSPORTING ATPASE"/>
    <property type="match status" value="1"/>
</dbReference>
<feature type="transmembrane region" description="Helical" evidence="9">
    <location>
        <begin position="102"/>
        <end position="126"/>
    </location>
</feature>
<dbReference type="PANTHER" id="PTHR45630">
    <property type="entry name" value="CATION-TRANSPORTING ATPASE-RELATED"/>
    <property type="match status" value="1"/>
</dbReference>
<dbReference type="InterPro" id="IPR036412">
    <property type="entry name" value="HAD-like_sf"/>
</dbReference>
<evidence type="ECO:0000256" key="8">
    <source>
        <dbReference type="SAM" id="MobiDB-lite"/>
    </source>
</evidence>
<organism evidence="10 11">
    <name type="scientific">Streptosporangium brasiliense</name>
    <dbReference type="NCBI Taxonomy" id="47480"/>
    <lineage>
        <taxon>Bacteria</taxon>
        <taxon>Bacillati</taxon>
        <taxon>Actinomycetota</taxon>
        <taxon>Actinomycetes</taxon>
        <taxon>Streptosporangiales</taxon>
        <taxon>Streptosporangiaceae</taxon>
        <taxon>Streptosporangium</taxon>
    </lineage>
</organism>
<evidence type="ECO:0000256" key="3">
    <source>
        <dbReference type="ARBA" id="ARBA00022723"/>
    </source>
</evidence>
<dbReference type="Proteomes" id="UP001230426">
    <property type="component" value="Unassembled WGS sequence"/>
</dbReference>
<dbReference type="InterPro" id="IPR001757">
    <property type="entry name" value="P_typ_ATPase"/>
</dbReference>
<keyword evidence="5" id="KW-0067">ATP-binding</keyword>
<protein>
    <recommendedName>
        <fullName evidence="12">Cation-transporting P-type ATPase C-terminal domain-containing protein</fullName>
    </recommendedName>
</protein>
<evidence type="ECO:0000256" key="4">
    <source>
        <dbReference type="ARBA" id="ARBA00022741"/>
    </source>
</evidence>
<dbReference type="SUPFAM" id="SSF56784">
    <property type="entry name" value="HAD-like"/>
    <property type="match status" value="1"/>
</dbReference>
<keyword evidence="4" id="KW-0547">Nucleotide-binding</keyword>
<comment type="subcellular location">
    <subcellularLocation>
        <location evidence="1">Membrane</location>
        <topology evidence="1">Multi-pass membrane protein</topology>
    </subcellularLocation>
</comment>
<evidence type="ECO:0000256" key="7">
    <source>
        <dbReference type="ARBA" id="ARBA00022967"/>
    </source>
</evidence>
<reference evidence="10 11" key="1">
    <citation type="submission" date="2023-07" db="EMBL/GenBank/DDBJ databases">
        <title>Sequencing the genomes of 1000 actinobacteria strains.</title>
        <authorList>
            <person name="Klenk H.-P."/>
        </authorList>
    </citation>
    <scope>NUCLEOTIDE SEQUENCE [LARGE SCALE GENOMIC DNA]</scope>
    <source>
        <strain evidence="10 11">DSM 44109</strain>
    </source>
</reference>
<evidence type="ECO:0000313" key="11">
    <source>
        <dbReference type="Proteomes" id="UP001230426"/>
    </source>
</evidence>
<dbReference type="EMBL" id="JAUSRB010000002">
    <property type="protein sequence ID" value="MDP9869696.1"/>
    <property type="molecule type" value="Genomic_DNA"/>
</dbReference>
<feature type="region of interest" description="Disordered" evidence="8">
    <location>
        <begin position="1"/>
        <end position="23"/>
    </location>
</feature>
<evidence type="ECO:0000256" key="2">
    <source>
        <dbReference type="ARBA" id="ARBA00022553"/>
    </source>
</evidence>
<dbReference type="Gene3D" id="3.40.50.1000">
    <property type="entry name" value="HAD superfamily/HAD-like"/>
    <property type="match status" value="1"/>
</dbReference>
<evidence type="ECO:0008006" key="12">
    <source>
        <dbReference type="Google" id="ProtNLM"/>
    </source>
</evidence>
<keyword evidence="2" id="KW-0597">Phosphoprotein</keyword>
<sequence>MRGDHLGRTETASAPEADLGLTSGGTMTGTDIAALDDDVLAAVAETTTIFARVSPEQKARLIRLLRRRGRDVGFLGDGVNDALALHAADVGIALPSSPLSHALGFTTLPPVFFLTLTGMVIAYLILVESAKKVFFAGPVDRPPTVRRRDHVHHMQRRASRFSHQGPLPGRTGR</sequence>
<keyword evidence="11" id="KW-1185">Reference proteome</keyword>
<evidence type="ECO:0000313" key="10">
    <source>
        <dbReference type="EMBL" id="MDP9869696.1"/>
    </source>
</evidence>
<proteinExistence type="predicted"/>
<keyword evidence="3" id="KW-0479">Metal-binding</keyword>
<accession>A0ABT9RK65</accession>
<feature type="compositionally biased region" description="Basic residues" evidence="8">
    <location>
        <begin position="145"/>
        <end position="160"/>
    </location>
</feature>
<comment type="caution">
    <text evidence="10">The sequence shown here is derived from an EMBL/GenBank/DDBJ whole genome shotgun (WGS) entry which is preliminary data.</text>
</comment>
<keyword evidence="9" id="KW-1133">Transmembrane helix</keyword>